<organism evidence="2 3">
    <name type="scientific">Neptunomonas marina</name>
    <dbReference type="NCBI Taxonomy" id="1815562"/>
    <lineage>
        <taxon>Bacteria</taxon>
        <taxon>Pseudomonadati</taxon>
        <taxon>Pseudomonadota</taxon>
        <taxon>Gammaproteobacteria</taxon>
        <taxon>Oceanospirillales</taxon>
        <taxon>Oceanospirillaceae</taxon>
        <taxon>Neptunomonas</taxon>
    </lineage>
</organism>
<dbReference type="Proteomes" id="UP000282818">
    <property type="component" value="Unassembled WGS sequence"/>
</dbReference>
<name>A0A437Q437_9GAMM</name>
<dbReference type="EMBL" id="SACQ01000011">
    <property type="protein sequence ID" value="RVU29289.1"/>
    <property type="molecule type" value="Genomic_DNA"/>
</dbReference>
<proteinExistence type="predicted"/>
<keyword evidence="3" id="KW-1185">Reference proteome</keyword>
<feature type="chain" id="PRO_5019529846" description="DUF2845 domain-containing protein" evidence="1">
    <location>
        <begin position="28"/>
        <end position="181"/>
    </location>
</feature>
<dbReference type="PROSITE" id="PS51257">
    <property type="entry name" value="PROKAR_LIPOPROTEIN"/>
    <property type="match status" value="1"/>
</dbReference>
<gene>
    <name evidence="2" type="ORF">EOE65_16825</name>
</gene>
<evidence type="ECO:0000256" key="1">
    <source>
        <dbReference type="SAM" id="SignalP"/>
    </source>
</evidence>
<protein>
    <recommendedName>
        <fullName evidence="4">DUF2845 domain-containing protein</fullName>
    </recommendedName>
</protein>
<evidence type="ECO:0008006" key="4">
    <source>
        <dbReference type="Google" id="ProtNLM"/>
    </source>
</evidence>
<accession>A0A437Q437</accession>
<feature type="signal peptide" evidence="1">
    <location>
        <begin position="1"/>
        <end position="27"/>
    </location>
</feature>
<reference evidence="2 3" key="1">
    <citation type="submission" date="2019-01" db="EMBL/GenBank/DDBJ databases">
        <authorList>
            <person name="Chen W.-M."/>
        </authorList>
    </citation>
    <scope>NUCLEOTIDE SEQUENCE [LARGE SCALE GENOMIC DNA]</scope>
    <source>
        <strain evidence="2 3">HPM-16</strain>
    </source>
</reference>
<keyword evidence="1" id="KW-0732">Signal</keyword>
<sequence>MKLIIEKQLFTFASLSFLLAFSGSCLAVNTCDIGGKKVKTSLSCDDYLRHFGDRSAVMPNNPKPYQPPQVEVERKKTNSKWLDDWEAKQRAKRQRAKERGEASRKKLAIEGKLQQMAVMKEVAVGMNKQQVNWAWGEPDRVTYRGTTEVWRYRRYKGKNYIGTDHVYFENGVVSGFDFDKS</sequence>
<evidence type="ECO:0000313" key="3">
    <source>
        <dbReference type="Proteomes" id="UP000282818"/>
    </source>
</evidence>
<comment type="caution">
    <text evidence="2">The sequence shown here is derived from an EMBL/GenBank/DDBJ whole genome shotgun (WGS) entry which is preliminary data.</text>
</comment>
<dbReference type="RefSeq" id="WP_127695892.1">
    <property type="nucleotide sequence ID" value="NZ_SACQ01000011.1"/>
</dbReference>
<evidence type="ECO:0000313" key="2">
    <source>
        <dbReference type="EMBL" id="RVU29289.1"/>
    </source>
</evidence>
<dbReference type="AlphaFoldDB" id="A0A437Q437"/>